<name>A0AAD6NIF6_DREDA</name>
<accession>A0AAD6NIF6</accession>
<comment type="caution">
    <text evidence="1">The sequence shown here is derived from an EMBL/GenBank/DDBJ whole genome shotgun (WGS) entry which is preliminary data.</text>
</comment>
<keyword evidence="2" id="KW-1185">Reference proteome</keyword>
<evidence type="ECO:0000313" key="1">
    <source>
        <dbReference type="EMBL" id="KAJ6257798.1"/>
    </source>
</evidence>
<dbReference type="EMBL" id="JAQGDS010000010">
    <property type="protein sequence ID" value="KAJ6257798.1"/>
    <property type="molecule type" value="Genomic_DNA"/>
</dbReference>
<reference evidence="1" key="1">
    <citation type="submission" date="2023-01" db="EMBL/GenBank/DDBJ databases">
        <title>The chitinases involved in constricting ring structure development in the nematode-trapping fungus Drechslerella dactyloides.</title>
        <authorList>
            <person name="Wang R."/>
            <person name="Zhang L."/>
            <person name="Tang P."/>
            <person name="Li S."/>
            <person name="Liang L."/>
        </authorList>
    </citation>
    <scope>NUCLEOTIDE SEQUENCE</scope>
    <source>
        <strain evidence="1">YMF1.00031</strain>
    </source>
</reference>
<dbReference type="Proteomes" id="UP001221413">
    <property type="component" value="Unassembled WGS sequence"/>
</dbReference>
<sequence>MEPDPQPQETPSHSRLTSLPEELIEEICLQLSDDVWGAGTMGPNTEALSALHRTSKLLNRIAAPILYRQFHCGSRMTRTAKFLKTISYRPDLAGLVHDLRISRPTWTDLPDEDIEFFTAASTQLGLDLEAMDNAEPGDVWDKYRYEIVSQLLISQTYNLKRLGFIVINRRSRDGRGAFVLLQQLAAQDLDLFSLFNLEQFSYSHSDGHEVGFDYFEGLLKLAPKIQSVCATCFNPWKDDSREPVNIYRVTDLTLRDGLISVYGLHTIVVSCGKLERFVLEDGTVERFTSKARRATMCLAISQVVQVLAFHKNWLRHLDLRLAGDWCSHHAYVEYCRQGDLRVSVKSFTSLETFKMDGEDILFPEDHTNAFVNMLPRSIRRFHFQNARKEAPANMITLANSLGADFPFLKEVLLNPYPGSQHKARIAAVIFDKSEIEILSQLFKAAGVTFLKKVPTRYDSYPVPVKW</sequence>
<gene>
    <name evidence="1" type="ORF">Dda_7587</name>
</gene>
<organism evidence="1 2">
    <name type="scientific">Drechslerella dactyloides</name>
    <name type="common">Nematode-trapping fungus</name>
    <name type="synonym">Arthrobotrys dactyloides</name>
    <dbReference type="NCBI Taxonomy" id="74499"/>
    <lineage>
        <taxon>Eukaryota</taxon>
        <taxon>Fungi</taxon>
        <taxon>Dikarya</taxon>
        <taxon>Ascomycota</taxon>
        <taxon>Pezizomycotina</taxon>
        <taxon>Orbiliomycetes</taxon>
        <taxon>Orbiliales</taxon>
        <taxon>Orbiliaceae</taxon>
        <taxon>Drechslerella</taxon>
    </lineage>
</organism>
<proteinExistence type="predicted"/>
<protein>
    <submittedName>
        <fullName evidence="1">Uncharacterized protein</fullName>
    </submittedName>
</protein>
<dbReference type="AlphaFoldDB" id="A0AAD6NIF6"/>
<evidence type="ECO:0000313" key="2">
    <source>
        <dbReference type="Proteomes" id="UP001221413"/>
    </source>
</evidence>